<name>A0A1H6BX44_9VIBR</name>
<feature type="transmembrane region" description="Helical" evidence="7">
    <location>
        <begin position="30"/>
        <end position="52"/>
    </location>
</feature>
<evidence type="ECO:0000256" key="6">
    <source>
        <dbReference type="ARBA" id="ARBA00023136"/>
    </source>
</evidence>
<reference evidence="10" key="2">
    <citation type="submission" date="2016-10" db="EMBL/GenBank/DDBJ databases">
        <authorList>
            <person name="de Groot N.N."/>
        </authorList>
    </citation>
    <scope>NUCLEOTIDE SEQUENCE [LARGE SCALE GENOMIC DNA]</scope>
    <source>
        <strain evidence="10">CGMCC 1.7062</strain>
    </source>
</reference>
<comment type="subcellular location">
    <subcellularLocation>
        <location evidence="1 7">Cell membrane</location>
        <topology evidence="1 7">Multi-pass membrane protein</topology>
    </subcellularLocation>
</comment>
<reference evidence="11" key="1">
    <citation type="submission" date="2016-10" db="EMBL/GenBank/DDBJ databases">
        <authorList>
            <person name="Varghese N."/>
            <person name="Submissions S."/>
        </authorList>
    </citation>
    <scope>NUCLEOTIDE SEQUENCE [LARGE SCALE GENOMIC DNA]</scope>
    <source>
        <strain evidence="11">CGMCC 1.7062</strain>
    </source>
</reference>
<feature type="transmembrane region" description="Helical" evidence="7">
    <location>
        <begin position="142"/>
        <end position="161"/>
    </location>
</feature>
<dbReference type="PROSITE" id="PS50928">
    <property type="entry name" value="ABC_TM1"/>
    <property type="match status" value="1"/>
</dbReference>
<feature type="domain" description="ABC transmembrane type-1" evidence="8">
    <location>
        <begin position="100"/>
        <end position="300"/>
    </location>
</feature>
<dbReference type="SUPFAM" id="SSF161098">
    <property type="entry name" value="MetI-like"/>
    <property type="match status" value="1"/>
</dbReference>
<evidence type="ECO:0000256" key="1">
    <source>
        <dbReference type="ARBA" id="ARBA00004651"/>
    </source>
</evidence>
<dbReference type="PANTHER" id="PTHR43386:SF26">
    <property type="entry name" value="ABC TRANSPORTER PERMEASE PROTEIN"/>
    <property type="match status" value="1"/>
</dbReference>
<proteinExistence type="inferred from homology"/>
<evidence type="ECO:0000259" key="8">
    <source>
        <dbReference type="PROSITE" id="PS50928"/>
    </source>
</evidence>
<evidence type="ECO:0000256" key="3">
    <source>
        <dbReference type="ARBA" id="ARBA00022475"/>
    </source>
</evidence>
<evidence type="ECO:0000256" key="5">
    <source>
        <dbReference type="ARBA" id="ARBA00022989"/>
    </source>
</evidence>
<dbReference type="Pfam" id="PF12911">
    <property type="entry name" value="OppC_N"/>
    <property type="match status" value="1"/>
</dbReference>
<dbReference type="InterPro" id="IPR035906">
    <property type="entry name" value="MetI-like_sf"/>
</dbReference>
<dbReference type="InterPro" id="IPR000515">
    <property type="entry name" value="MetI-like"/>
</dbReference>
<feature type="transmembrane region" description="Helical" evidence="7">
    <location>
        <begin position="279"/>
        <end position="300"/>
    </location>
</feature>
<comment type="similarity">
    <text evidence="7">Belongs to the binding-protein-dependent transport system permease family.</text>
</comment>
<dbReference type="EMBL" id="FNVG01000027">
    <property type="protein sequence ID" value="SEG65268.1"/>
    <property type="molecule type" value="Genomic_DNA"/>
</dbReference>
<dbReference type="RefSeq" id="WP_103881434.1">
    <property type="nucleotide sequence ID" value="NZ_FNVG01000017.1"/>
</dbReference>
<feature type="transmembrane region" description="Helical" evidence="7">
    <location>
        <begin position="167"/>
        <end position="185"/>
    </location>
</feature>
<dbReference type="GO" id="GO:0005886">
    <property type="term" value="C:plasma membrane"/>
    <property type="evidence" value="ECO:0007669"/>
    <property type="project" value="UniProtKB-SubCell"/>
</dbReference>
<accession>A0A1H6BX44</accession>
<keyword evidence="4 7" id="KW-0812">Transmembrane</keyword>
<evidence type="ECO:0000256" key="4">
    <source>
        <dbReference type="ARBA" id="ARBA00022692"/>
    </source>
</evidence>
<dbReference type="Gene3D" id="1.10.3720.10">
    <property type="entry name" value="MetI-like"/>
    <property type="match status" value="1"/>
</dbReference>
<keyword evidence="3" id="KW-1003">Cell membrane</keyword>
<protein>
    <submittedName>
        <fullName evidence="10">Peptide/nickel transport system permease protein</fullName>
    </submittedName>
</protein>
<keyword evidence="11" id="KW-1185">Reference proteome</keyword>
<dbReference type="OrthoDB" id="9805884at2"/>
<dbReference type="FunFam" id="1.10.3720.10:FF:000065">
    <property type="entry name" value="Peptide ABC transporter permease"/>
    <property type="match status" value="1"/>
</dbReference>
<evidence type="ECO:0000313" key="10">
    <source>
        <dbReference type="EMBL" id="SEG65268.1"/>
    </source>
</evidence>
<organism evidence="10 11">
    <name type="scientific">Vibrio hangzhouensis</name>
    <dbReference type="NCBI Taxonomy" id="462991"/>
    <lineage>
        <taxon>Bacteria</taxon>
        <taxon>Pseudomonadati</taxon>
        <taxon>Pseudomonadota</taxon>
        <taxon>Gammaproteobacteria</taxon>
        <taxon>Vibrionales</taxon>
        <taxon>Vibrionaceae</taxon>
        <taxon>Vibrio</taxon>
    </lineage>
</organism>
<dbReference type="GO" id="GO:0055085">
    <property type="term" value="P:transmembrane transport"/>
    <property type="evidence" value="ECO:0007669"/>
    <property type="project" value="InterPro"/>
</dbReference>
<dbReference type="InterPro" id="IPR025966">
    <property type="entry name" value="OppC_N"/>
</dbReference>
<gene>
    <name evidence="9" type="ORF">SAMN04488244_11789</name>
    <name evidence="10" type="ORF">SAMN04488244_12712</name>
</gene>
<evidence type="ECO:0000256" key="7">
    <source>
        <dbReference type="RuleBase" id="RU363032"/>
    </source>
</evidence>
<dbReference type="EMBL" id="FNVG01000017">
    <property type="protein sequence ID" value="SEG52489.1"/>
    <property type="molecule type" value="Genomic_DNA"/>
</dbReference>
<dbReference type="Proteomes" id="UP000236721">
    <property type="component" value="Unassembled WGS sequence"/>
</dbReference>
<sequence>MSQTNTAAAPSAWERFKNSDFLYYFKRDKVAMASFTVFMLFLVMALAAPLIAPTDPYDLSSIDIMDSELPPSWMEEGDESFVLGTDDQGRDILSTILYGSRLSLTIGFLAVGLQLFLGIVIGLSAGYFGGRIDSFLMRFADVQLSFSTMMVAIIVSAIFKASFGSEFYSQYAVTMLVVIIGVAEWPQYARTIRASVLAEKKKEYVEAARVMGFKSPRIMFRHILPNCLSPILVISTVQVANAIMSEAALSFLGLGLPVDQPSLGSLISIGFNYIFSGSWWITVFPGIVLITLVLVINLLGDWLRDVFNPKIYKG</sequence>
<evidence type="ECO:0000313" key="9">
    <source>
        <dbReference type="EMBL" id="SEG52489.1"/>
    </source>
</evidence>
<keyword evidence="2 7" id="KW-0813">Transport</keyword>
<dbReference type="InterPro" id="IPR050366">
    <property type="entry name" value="BP-dependent_transpt_permease"/>
</dbReference>
<evidence type="ECO:0000256" key="2">
    <source>
        <dbReference type="ARBA" id="ARBA00022448"/>
    </source>
</evidence>
<keyword evidence="6 7" id="KW-0472">Membrane</keyword>
<feature type="transmembrane region" description="Helical" evidence="7">
    <location>
        <begin position="106"/>
        <end position="130"/>
    </location>
</feature>
<dbReference type="CDD" id="cd06261">
    <property type="entry name" value="TM_PBP2"/>
    <property type="match status" value="1"/>
</dbReference>
<dbReference type="AlphaFoldDB" id="A0A1H6BX44"/>
<feature type="transmembrane region" description="Helical" evidence="7">
    <location>
        <begin position="223"/>
        <end position="244"/>
    </location>
</feature>
<evidence type="ECO:0000313" key="11">
    <source>
        <dbReference type="Proteomes" id="UP000236721"/>
    </source>
</evidence>
<dbReference type="Pfam" id="PF00528">
    <property type="entry name" value="BPD_transp_1"/>
    <property type="match status" value="1"/>
</dbReference>
<dbReference type="PANTHER" id="PTHR43386">
    <property type="entry name" value="OLIGOPEPTIDE TRANSPORT SYSTEM PERMEASE PROTEIN APPC"/>
    <property type="match status" value="1"/>
</dbReference>
<keyword evidence="5 7" id="KW-1133">Transmembrane helix</keyword>